<keyword evidence="1" id="KW-0805">Transcription regulation</keyword>
<dbReference type="SMART" id="SM00347">
    <property type="entry name" value="HTH_MARR"/>
    <property type="match status" value="1"/>
</dbReference>
<dbReference type="Pfam" id="PF12802">
    <property type="entry name" value="MarR_2"/>
    <property type="match status" value="1"/>
</dbReference>
<organism evidence="5 6">
    <name type="scientific">Pseudochelatococcus lubricantis</name>
    <dbReference type="NCBI Taxonomy" id="1538102"/>
    <lineage>
        <taxon>Bacteria</taxon>
        <taxon>Pseudomonadati</taxon>
        <taxon>Pseudomonadota</taxon>
        <taxon>Alphaproteobacteria</taxon>
        <taxon>Hyphomicrobiales</taxon>
        <taxon>Chelatococcaceae</taxon>
        <taxon>Pseudochelatococcus</taxon>
    </lineage>
</organism>
<proteinExistence type="predicted"/>
<dbReference type="GO" id="GO:0003677">
    <property type="term" value="F:DNA binding"/>
    <property type="evidence" value="ECO:0007669"/>
    <property type="project" value="UniProtKB-KW"/>
</dbReference>
<dbReference type="PANTHER" id="PTHR42756">
    <property type="entry name" value="TRANSCRIPTIONAL REGULATOR, MARR"/>
    <property type="match status" value="1"/>
</dbReference>
<dbReference type="PROSITE" id="PS50995">
    <property type="entry name" value="HTH_MARR_2"/>
    <property type="match status" value="1"/>
</dbReference>
<evidence type="ECO:0000256" key="1">
    <source>
        <dbReference type="ARBA" id="ARBA00023015"/>
    </source>
</evidence>
<comment type="caution">
    <text evidence="5">The sequence shown here is derived from an EMBL/GenBank/DDBJ whole genome shotgun (WGS) entry which is preliminary data.</text>
</comment>
<accession>A0ABX0V6I4</accession>
<feature type="domain" description="HTH marR-type" evidence="4">
    <location>
        <begin position="19"/>
        <end position="151"/>
    </location>
</feature>
<evidence type="ECO:0000313" key="5">
    <source>
        <dbReference type="EMBL" id="NIJ59940.1"/>
    </source>
</evidence>
<dbReference type="PRINTS" id="PR00598">
    <property type="entry name" value="HTHMARR"/>
</dbReference>
<evidence type="ECO:0000256" key="2">
    <source>
        <dbReference type="ARBA" id="ARBA00023125"/>
    </source>
</evidence>
<dbReference type="InterPro" id="IPR036390">
    <property type="entry name" value="WH_DNA-bd_sf"/>
</dbReference>
<dbReference type="InterPro" id="IPR036388">
    <property type="entry name" value="WH-like_DNA-bd_sf"/>
</dbReference>
<dbReference type="InterPro" id="IPR000835">
    <property type="entry name" value="HTH_MarR-typ"/>
</dbReference>
<evidence type="ECO:0000313" key="6">
    <source>
        <dbReference type="Proteomes" id="UP001429580"/>
    </source>
</evidence>
<name>A0ABX0V6I4_9HYPH</name>
<sequence length="154" mass="17410">MPMIQKAIEPDVAGESRLEDLVGYHLRRASVADMNDFVRCFRAEGLRPIPFSVLCAIDEQPGTTSAEICRILGLQRANIVSILAEFDERGLIERHSDPNDQRIQRLSLSAEAKSLLPGWRARVVEREEKLFHTLTAGERRTLCELLARVWKGAE</sequence>
<dbReference type="Proteomes" id="UP001429580">
    <property type="component" value="Unassembled WGS sequence"/>
</dbReference>
<evidence type="ECO:0000256" key="3">
    <source>
        <dbReference type="ARBA" id="ARBA00023163"/>
    </source>
</evidence>
<keyword evidence="2 5" id="KW-0238">DNA-binding</keyword>
<reference evidence="5 6" key="1">
    <citation type="submission" date="2020-03" db="EMBL/GenBank/DDBJ databases">
        <title>Genomic Encyclopedia of Type Strains, Phase IV (KMG-IV): sequencing the most valuable type-strain genomes for metagenomic binning, comparative biology and taxonomic classification.</title>
        <authorList>
            <person name="Goeker M."/>
        </authorList>
    </citation>
    <scope>NUCLEOTIDE SEQUENCE [LARGE SCALE GENOMIC DNA]</scope>
    <source>
        <strain evidence="5 6">DSM 103870</strain>
    </source>
</reference>
<dbReference type="PANTHER" id="PTHR42756:SF1">
    <property type="entry name" value="TRANSCRIPTIONAL REPRESSOR OF EMRAB OPERON"/>
    <property type="match status" value="1"/>
</dbReference>
<dbReference type="SUPFAM" id="SSF46785">
    <property type="entry name" value="Winged helix' DNA-binding domain"/>
    <property type="match status" value="1"/>
</dbReference>
<dbReference type="EMBL" id="JAASQI010000011">
    <property type="protein sequence ID" value="NIJ59940.1"/>
    <property type="molecule type" value="Genomic_DNA"/>
</dbReference>
<dbReference type="RefSeq" id="WP_208394348.1">
    <property type="nucleotide sequence ID" value="NZ_JAASQI010000011.1"/>
</dbReference>
<gene>
    <name evidence="5" type="ORF">FHS82_003801</name>
</gene>
<keyword evidence="3" id="KW-0804">Transcription</keyword>
<evidence type="ECO:0000259" key="4">
    <source>
        <dbReference type="PROSITE" id="PS50995"/>
    </source>
</evidence>
<keyword evidence="6" id="KW-1185">Reference proteome</keyword>
<dbReference type="Gene3D" id="1.10.10.10">
    <property type="entry name" value="Winged helix-like DNA-binding domain superfamily/Winged helix DNA-binding domain"/>
    <property type="match status" value="1"/>
</dbReference>
<protein>
    <submittedName>
        <fullName evidence="5">DNA-binding MarR family transcriptional regulator</fullName>
    </submittedName>
</protein>